<feature type="compositionally biased region" description="Pro residues" evidence="1">
    <location>
        <begin position="47"/>
        <end position="57"/>
    </location>
</feature>
<geneLocation type="plasmid" evidence="2 3">
    <name>pBS5-3-1</name>
</geneLocation>
<keyword evidence="3" id="KW-1185">Reference proteome</keyword>
<evidence type="ECO:0000313" key="3">
    <source>
        <dbReference type="Proteomes" id="UP001440612"/>
    </source>
</evidence>
<dbReference type="Proteomes" id="UP001440612">
    <property type="component" value="Plasmid pBS5-3-1"/>
</dbReference>
<evidence type="ECO:0000256" key="1">
    <source>
        <dbReference type="SAM" id="MobiDB-lite"/>
    </source>
</evidence>
<feature type="region of interest" description="Disordered" evidence="1">
    <location>
        <begin position="135"/>
        <end position="157"/>
    </location>
</feature>
<gene>
    <name evidence="2" type="ORF">AABB29_20050</name>
</gene>
<proteinExistence type="predicted"/>
<dbReference type="RefSeq" id="WP_341369153.1">
    <property type="nucleotide sequence ID" value="NZ_CP150952.2"/>
</dbReference>
<organism evidence="2 3">
    <name type="scientific">Yoonia phaeophyticola</name>
    <dbReference type="NCBI Taxonomy" id="3137369"/>
    <lineage>
        <taxon>Bacteria</taxon>
        <taxon>Pseudomonadati</taxon>
        <taxon>Pseudomonadota</taxon>
        <taxon>Alphaproteobacteria</taxon>
        <taxon>Rhodobacterales</taxon>
        <taxon>Paracoccaceae</taxon>
        <taxon>Yoonia</taxon>
    </lineage>
</organism>
<sequence>MPRKKKTAIKGSDPAYTSDFSQPLPTNKPVVEETPKPVVSKPEPAPEKSPAPKPTPKPTVKTEITNPKQPPAKPAPAAKPKSEPQVQGSGDKREIALSAAVKMDQQKQLDALEAQGTPAKIAITMAGRRAVEQFEPQPEYVEKQDVQRMPMRQGYKSTKRIDASLLDALRNKHDPHRLSSDSAMMRGQFEPLFWTCLDAVIKELNSKG</sequence>
<reference evidence="3" key="1">
    <citation type="submission" date="2024-04" db="EMBL/GenBank/DDBJ databases">
        <title>Phylogenomic analyses of a clade within the roseobacter group suggest taxonomic reassignments of species of the genera Aestuariivita, Citreicella, Loktanella, Nautella, Pelagibaca, Ruegeria, Thalassobius, Thiobacimonas and Tropicibacter, and the proposal o.</title>
        <authorList>
            <person name="Jeon C.O."/>
        </authorList>
    </citation>
    <scope>NUCLEOTIDE SEQUENCE [LARGE SCALE GENOMIC DNA]</scope>
    <source>
        <strain evidence="3">BS5-3</strain>
        <plasmid evidence="3">pBS5-3-1</plasmid>
    </source>
</reference>
<name>A0ABZ2VBM8_9RHOB</name>
<accession>A0ABZ2VBM8</accession>
<dbReference type="EMBL" id="CP150952">
    <property type="protein sequence ID" value="WZC51057.1"/>
    <property type="molecule type" value="Genomic_DNA"/>
</dbReference>
<feature type="region of interest" description="Disordered" evidence="1">
    <location>
        <begin position="1"/>
        <end position="100"/>
    </location>
</feature>
<evidence type="ECO:0000313" key="2">
    <source>
        <dbReference type="EMBL" id="WZC51057.1"/>
    </source>
</evidence>
<protein>
    <submittedName>
        <fullName evidence="2">Uncharacterized protein</fullName>
    </submittedName>
</protein>
<keyword evidence="2" id="KW-0614">Plasmid</keyword>